<dbReference type="InterPro" id="IPR011049">
    <property type="entry name" value="Serralysin-like_metalloprot_C"/>
</dbReference>
<proteinExistence type="predicted"/>
<comment type="cofactor">
    <cofactor evidence="1">
        <name>Ca(2+)</name>
        <dbReference type="ChEBI" id="CHEBI:29108"/>
    </cofactor>
</comment>
<dbReference type="Pfam" id="PF00353">
    <property type="entry name" value="HemolysinCabind"/>
    <property type="match status" value="2"/>
</dbReference>
<comment type="subcellular location">
    <subcellularLocation>
        <location evidence="2">Secreted</location>
    </subcellularLocation>
</comment>
<evidence type="ECO:0000259" key="6">
    <source>
        <dbReference type="Pfam" id="PF08548"/>
    </source>
</evidence>
<keyword evidence="5" id="KW-0106">Calcium</keyword>
<keyword evidence="4" id="KW-0677">Repeat</keyword>
<dbReference type="SUPFAM" id="SSF51126">
    <property type="entry name" value="Pectin lyase-like"/>
    <property type="match status" value="2"/>
</dbReference>
<feature type="domain" description="Peptidase M10 serralysin C-terminal" evidence="6">
    <location>
        <begin position="564"/>
        <end position="642"/>
    </location>
</feature>
<dbReference type="InterPro" id="IPR018511">
    <property type="entry name" value="Hemolysin-typ_Ca-bd_CS"/>
</dbReference>
<organism evidence="8 9">
    <name type="scientific">Pseudomonas graminis</name>
    <dbReference type="NCBI Taxonomy" id="158627"/>
    <lineage>
        <taxon>Bacteria</taxon>
        <taxon>Pseudomonadati</taxon>
        <taxon>Pseudomonadota</taxon>
        <taxon>Gammaproteobacteria</taxon>
        <taxon>Pseudomonadales</taxon>
        <taxon>Pseudomonadaceae</taxon>
        <taxon>Pseudomonas</taxon>
    </lineage>
</organism>
<dbReference type="Pfam" id="PF12708">
    <property type="entry name" value="Pect-lyase_RHGA_epim"/>
    <property type="match status" value="1"/>
</dbReference>
<evidence type="ECO:0000313" key="8">
    <source>
        <dbReference type="EMBL" id="QKF52898.1"/>
    </source>
</evidence>
<dbReference type="EMBL" id="CP053746">
    <property type="protein sequence ID" value="QKF52898.1"/>
    <property type="molecule type" value="Genomic_DNA"/>
</dbReference>
<dbReference type="PRINTS" id="PR00313">
    <property type="entry name" value="CABNDNGRPT"/>
</dbReference>
<dbReference type="Gene3D" id="2.160.20.10">
    <property type="entry name" value="Single-stranded right-handed beta-helix, Pectin lyase-like"/>
    <property type="match status" value="1"/>
</dbReference>
<reference evidence="9" key="1">
    <citation type="submission" date="2019-12" db="EMBL/GenBank/DDBJ databases">
        <title>Endophytic bacteria associated with Panax ginseng seedlings.</title>
        <authorList>
            <person name="Park J.M."/>
            <person name="Shin R."/>
            <person name="Jo S.H."/>
        </authorList>
    </citation>
    <scope>NUCLEOTIDE SEQUENCE [LARGE SCALE GENOMIC DNA]</scope>
    <source>
        <strain evidence="9">PgKB30</strain>
    </source>
</reference>
<dbReference type="GO" id="GO:0005509">
    <property type="term" value="F:calcium ion binding"/>
    <property type="evidence" value="ECO:0007669"/>
    <property type="project" value="InterPro"/>
</dbReference>
<name>A0A6M8MVN0_9PSED</name>
<dbReference type="InterPro" id="IPR012334">
    <property type="entry name" value="Pectin_lyas_fold"/>
</dbReference>
<dbReference type="KEGG" id="pgg:FX982_03890"/>
<dbReference type="AlphaFoldDB" id="A0A6M8MVN0"/>
<dbReference type="InterPro" id="IPR001343">
    <property type="entry name" value="Hemolysn_Ca-bd"/>
</dbReference>
<dbReference type="Proteomes" id="UP000501989">
    <property type="component" value="Chromosome"/>
</dbReference>
<evidence type="ECO:0000256" key="2">
    <source>
        <dbReference type="ARBA" id="ARBA00004613"/>
    </source>
</evidence>
<keyword evidence="3" id="KW-0964">Secreted</keyword>
<accession>A0A6M8MVN0</accession>
<evidence type="ECO:0000259" key="7">
    <source>
        <dbReference type="Pfam" id="PF12708"/>
    </source>
</evidence>
<dbReference type="PANTHER" id="PTHR38340:SF1">
    <property type="entry name" value="S-LAYER PROTEIN"/>
    <property type="match status" value="1"/>
</dbReference>
<dbReference type="GO" id="GO:0016853">
    <property type="term" value="F:isomerase activity"/>
    <property type="evidence" value="ECO:0007669"/>
    <property type="project" value="UniProtKB-KW"/>
</dbReference>
<dbReference type="SUPFAM" id="SSF51120">
    <property type="entry name" value="beta-Roll"/>
    <property type="match status" value="3"/>
</dbReference>
<dbReference type="InterPro" id="IPR013858">
    <property type="entry name" value="Peptidase_M10B_C"/>
</dbReference>
<feature type="domain" description="Rhamnogalacturonase A/B/Epimerase-like pectate lyase" evidence="7">
    <location>
        <begin position="8"/>
        <end position="211"/>
    </location>
</feature>
<evidence type="ECO:0000256" key="5">
    <source>
        <dbReference type="ARBA" id="ARBA00022837"/>
    </source>
</evidence>
<dbReference type="PROSITE" id="PS00330">
    <property type="entry name" value="HEMOLYSIN_CALCIUM"/>
    <property type="match status" value="6"/>
</dbReference>
<evidence type="ECO:0000313" key="9">
    <source>
        <dbReference type="Proteomes" id="UP000501989"/>
    </source>
</evidence>
<gene>
    <name evidence="8" type="ORF">FX982_03890</name>
</gene>
<dbReference type="InterPro" id="IPR011050">
    <property type="entry name" value="Pectin_lyase_fold/virulence"/>
</dbReference>
<dbReference type="InterPro" id="IPR006626">
    <property type="entry name" value="PbH1"/>
</dbReference>
<dbReference type="Gene3D" id="2.150.10.10">
    <property type="entry name" value="Serralysin-like metalloprotease, C-terminal"/>
    <property type="match status" value="2"/>
</dbReference>
<evidence type="ECO:0000256" key="1">
    <source>
        <dbReference type="ARBA" id="ARBA00001913"/>
    </source>
</evidence>
<protein>
    <submittedName>
        <fullName evidence="8">Mannuronan C5-epimerase AlgE5</fullName>
        <ecNumber evidence="8">5.1.3.37</ecNumber>
    </submittedName>
</protein>
<evidence type="ECO:0000256" key="3">
    <source>
        <dbReference type="ARBA" id="ARBA00022525"/>
    </source>
</evidence>
<dbReference type="Pfam" id="PF08548">
    <property type="entry name" value="Peptidase_M10_C"/>
    <property type="match status" value="2"/>
</dbReference>
<sequence length="865" mass="87223">MSISPTFDIRNYGAKGDSVTDDTVAIQKAIDAASAAGGGKVYIPGGTWLVSDSDGSGNALALKSNVTLTGDGAGDSVLKLADGAGSNATASSTTSLLGVVAGSTVRDATVSNLSLDGNQVNGGGQVSGWSQSGASSTNLLIDGVTATNFSGSGFDLTGASVHLTVRNSTATGNTSDGFALGGSLPALTFQDNRALDNGGNGINVGLGGVAMSLTDSLASGNAGDGIHVHEESGVDTGFFSVIGGDVYGNGGDGVHMRGIEYGGVYRLDIHDNGGSGVNLQGTTHIEVSDNVIHANAQSNDVPEVAIRNLGSENGTQNFVYDNLITGSAGSTFGVAEVTSDVASVEGSVIFGNVINGTHAGDISAAGNQSQVYNNSDVLIVRGSAGPDTLIGSRSDELISGGAGRDRIDGGAGDDVIHGGAGADRLSGGTGSDVFRFSSVSDSYRTATTSFTDRITDFDDASDRLDLTLLGLSGLGNGHNGTLKATYNAGTDITYLSSLDADAAGNRFQLALDGNHLSTLGAANFFSSITGTSSDDKLLGTAADDVLIGGAGRDNLSGDGGADRLLGGSGGDTLMGGAGADTFVYTRVSDSLRNDASGSYAQRDVITDFNSNGHDRLDLTALGFKGLGNGYDGTLKVVLNLAGDQTALKSLEPDADGNRFEILINGNHLYDLTASNVLFANPDDTRVDSSQPLTSVNATGTAAADTLYGDWGNDTLFGMAGNDVLAGSVGDDLLVGGAGSDRLTGGSGADIFRFDHISDSYVGAADLITDFTTGHDTLDVSALGFTGLGNGRDGSLQVSYNANSDRTYVRSNEADGAGQKFQVTLAGDYSHSLHAEDFAFSAAPNAAEIKVVGVAAPMDHVVLSDA</sequence>
<dbReference type="EC" id="5.1.3.37" evidence="8"/>
<evidence type="ECO:0000256" key="4">
    <source>
        <dbReference type="ARBA" id="ARBA00022737"/>
    </source>
</evidence>
<dbReference type="SMART" id="SM00710">
    <property type="entry name" value="PbH1"/>
    <property type="match status" value="10"/>
</dbReference>
<dbReference type="InterPro" id="IPR050557">
    <property type="entry name" value="RTX_toxin/Mannuronan_C5-epim"/>
</dbReference>
<dbReference type="GO" id="GO:0005615">
    <property type="term" value="C:extracellular space"/>
    <property type="evidence" value="ECO:0007669"/>
    <property type="project" value="InterPro"/>
</dbReference>
<dbReference type="PANTHER" id="PTHR38340">
    <property type="entry name" value="S-LAYER PROTEIN"/>
    <property type="match status" value="1"/>
</dbReference>
<dbReference type="RefSeq" id="WP_172612119.1">
    <property type="nucleotide sequence ID" value="NZ_CP053746.1"/>
</dbReference>
<keyword evidence="9" id="KW-1185">Reference proteome</keyword>
<dbReference type="InterPro" id="IPR024535">
    <property type="entry name" value="RHGA/B-epi-like_pectate_lyase"/>
</dbReference>
<keyword evidence="8" id="KW-0413">Isomerase</keyword>
<feature type="domain" description="Peptidase M10 serralysin C-terminal" evidence="6">
    <location>
        <begin position="717"/>
        <end position="829"/>
    </location>
</feature>